<dbReference type="GO" id="GO:0005524">
    <property type="term" value="F:ATP binding"/>
    <property type="evidence" value="ECO:0007669"/>
    <property type="project" value="UniProtKB-UniRule"/>
</dbReference>
<evidence type="ECO:0000256" key="9">
    <source>
        <dbReference type="ARBA" id="ARBA00022840"/>
    </source>
</evidence>
<evidence type="ECO:0000256" key="7">
    <source>
        <dbReference type="ARBA" id="ARBA00022801"/>
    </source>
</evidence>
<feature type="active site" evidence="14">
    <location>
        <position position="426"/>
    </location>
</feature>
<dbReference type="FunFam" id="1.10.8.60:FF:000001">
    <property type="entry name" value="ATP-dependent zinc metalloprotease FtsH"/>
    <property type="match status" value="1"/>
</dbReference>
<dbReference type="FunFam" id="3.40.50.300:FF:000001">
    <property type="entry name" value="ATP-dependent zinc metalloprotease FtsH"/>
    <property type="match status" value="1"/>
</dbReference>
<comment type="function">
    <text evidence="14">Acts as a processive, ATP-dependent zinc metallopeptidase for both cytoplasmic and membrane proteins. Plays a role in the quality control of integral membrane proteins.</text>
</comment>
<dbReference type="NCBIfam" id="TIGR01241">
    <property type="entry name" value="FtsH_fam"/>
    <property type="match status" value="1"/>
</dbReference>
<feature type="transmembrane region" description="Helical" evidence="14">
    <location>
        <begin position="108"/>
        <end position="130"/>
    </location>
</feature>
<comment type="similarity">
    <text evidence="15">Belongs to the AAA ATPase family.</text>
</comment>
<dbReference type="SMART" id="SM00382">
    <property type="entry name" value="AAA"/>
    <property type="match status" value="1"/>
</dbReference>
<sequence length="609" mass="67943">MKNKRFDRRKWLIYYLLIMVTANFIFGGYLKEKLTEYVSYSQFVKFGKEGRIVSVEEDIDEIHFEVQTEDGKSTKRYKANNMNDPSLIDKLEEWGVEEYTAKSQKVSISQYILFSWVIPIAFIMFIWNLISKRIAKRMGGGAMELGGKVGTIYAEDWADVTFNDVAGQDEAKESLEEIVDFIKNPEKYKEIGAKLPKGALLVGPPGTGKTLLARAIAGEASVPFFSISGSEFVQMFVGMGAARVRDLFKQAQEQSPCIVFIDEIDAIGKRRDASGIGGNDEREQTLNQLLTEMDGFDSSSGVVILAATNRPEVLDPALLRPGRFDRRIIVDTPDFTGRLKILEVHSKNIKLGPDVRLEDIAKATPGAAGADLANIVNEAALRAVRFNRKEVTQEDLMESIETVIAGAEKKDRIMSQEEKEAVAYHEAGHAIVAAMLEGTDPVAKITIVPRTMGALGYTLQLPEKEKYLLSKEDLQNELCILFGGRAAEEIKFNLVSTGASNDIEKATEIARNMVTKYGMSDKFGMMGLESSSAQYLDGSSVKNYSETTGKEIDDEVLILIKTAYEKSKQILVDNIELLDRVSERLLEVETITGEEFNQIVKEYKEQKNK</sequence>
<evidence type="ECO:0000256" key="3">
    <source>
        <dbReference type="ARBA" id="ARBA00022670"/>
    </source>
</evidence>
<feature type="binding site" evidence="14">
    <location>
        <position position="429"/>
    </location>
    <ligand>
        <name>Zn(2+)</name>
        <dbReference type="ChEBI" id="CHEBI:29105"/>
        <note>catalytic</note>
    </ligand>
</feature>
<dbReference type="InterPro" id="IPR003593">
    <property type="entry name" value="AAA+_ATPase"/>
</dbReference>
<comment type="subunit">
    <text evidence="14">Homohexamer.</text>
</comment>
<dbReference type="Gene3D" id="1.20.58.760">
    <property type="entry name" value="Peptidase M41"/>
    <property type="match status" value="1"/>
</dbReference>
<dbReference type="GO" id="GO:0008270">
    <property type="term" value="F:zinc ion binding"/>
    <property type="evidence" value="ECO:0007669"/>
    <property type="project" value="UniProtKB-UniRule"/>
</dbReference>
<reference evidence="17 18" key="1">
    <citation type="submission" date="2016-11" db="EMBL/GenBank/DDBJ databases">
        <authorList>
            <person name="Manzoor S."/>
        </authorList>
    </citation>
    <scope>NUCLEOTIDE SEQUENCE [LARGE SCALE GENOMIC DNA]</scope>
    <source>
        <strain evidence="17">Clostridium ultunense strain Esp</strain>
    </source>
</reference>
<keyword evidence="10 14" id="KW-1133">Transmembrane helix</keyword>
<name>M1YW64_9FIRM</name>
<evidence type="ECO:0000256" key="10">
    <source>
        <dbReference type="ARBA" id="ARBA00022989"/>
    </source>
</evidence>
<dbReference type="InterPro" id="IPR037219">
    <property type="entry name" value="Peptidase_M41-like"/>
</dbReference>
<dbReference type="Pfam" id="PF01434">
    <property type="entry name" value="Peptidase_M41"/>
    <property type="match status" value="1"/>
</dbReference>
<keyword evidence="12 14" id="KW-0472">Membrane</keyword>
<keyword evidence="11 14" id="KW-0482">Metalloprotease</keyword>
<evidence type="ECO:0000256" key="1">
    <source>
        <dbReference type="ARBA" id="ARBA00004370"/>
    </source>
</evidence>
<dbReference type="Proteomes" id="UP000245423">
    <property type="component" value="Chromosome 1"/>
</dbReference>
<keyword evidence="9 14" id="KW-0067">ATP-binding</keyword>
<dbReference type="InterPro" id="IPR003959">
    <property type="entry name" value="ATPase_AAA_core"/>
</dbReference>
<dbReference type="SUPFAM" id="SSF52540">
    <property type="entry name" value="P-loop containing nucleoside triphosphate hydrolases"/>
    <property type="match status" value="1"/>
</dbReference>
<accession>M1YW64</accession>
<evidence type="ECO:0000256" key="5">
    <source>
        <dbReference type="ARBA" id="ARBA00022723"/>
    </source>
</evidence>
<dbReference type="PANTHER" id="PTHR43655">
    <property type="entry name" value="ATP-DEPENDENT PROTEASE"/>
    <property type="match status" value="1"/>
</dbReference>
<evidence type="ECO:0000256" key="14">
    <source>
        <dbReference type="HAMAP-Rule" id="MF_01458"/>
    </source>
</evidence>
<keyword evidence="8 14" id="KW-0862">Zinc</keyword>
<dbReference type="HAMAP" id="MF_01458">
    <property type="entry name" value="FtsH"/>
    <property type="match status" value="1"/>
</dbReference>
<dbReference type="Gene3D" id="3.30.720.210">
    <property type="match status" value="1"/>
</dbReference>
<keyword evidence="18" id="KW-1185">Reference proteome</keyword>
<organism evidence="17 18">
    <name type="scientific">[Clostridium] ultunense Esp</name>
    <dbReference type="NCBI Taxonomy" id="1288971"/>
    <lineage>
        <taxon>Bacteria</taxon>
        <taxon>Bacillati</taxon>
        <taxon>Bacillota</taxon>
        <taxon>Tissierellia</taxon>
        <taxon>Tissierellales</taxon>
        <taxon>Tepidimicrobiaceae</taxon>
        <taxon>Schnuerera</taxon>
    </lineage>
</organism>
<dbReference type="InterPro" id="IPR027417">
    <property type="entry name" value="P-loop_NTPase"/>
</dbReference>
<dbReference type="SUPFAM" id="SSF140990">
    <property type="entry name" value="FtsH protease domain-like"/>
    <property type="match status" value="1"/>
</dbReference>
<keyword evidence="5 14" id="KW-0479">Metal-binding</keyword>
<dbReference type="HOGENOM" id="CLU_000688_16_1_9"/>
<evidence type="ECO:0000256" key="12">
    <source>
        <dbReference type="ARBA" id="ARBA00023136"/>
    </source>
</evidence>
<dbReference type="GO" id="GO:0030163">
    <property type="term" value="P:protein catabolic process"/>
    <property type="evidence" value="ECO:0007669"/>
    <property type="project" value="UniProtKB-UniRule"/>
</dbReference>
<dbReference type="GO" id="GO:0004176">
    <property type="term" value="F:ATP-dependent peptidase activity"/>
    <property type="evidence" value="ECO:0007669"/>
    <property type="project" value="InterPro"/>
</dbReference>
<dbReference type="FunFam" id="1.20.58.760:FF:000001">
    <property type="entry name" value="ATP-dependent zinc metalloprotease FtsH"/>
    <property type="match status" value="1"/>
</dbReference>
<gene>
    <name evidence="14 17" type="primary">ftsH</name>
    <name evidence="17" type="ORF">CUESP1_2359</name>
</gene>
<protein>
    <recommendedName>
        <fullName evidence="14">ATP-dependent zinc metalloprotease FtsH</fullName>
        <ecNumber evidence="14">3.4.24.-</ecNumber>
    </recommendedName>
</protein>
<keyword evidence="4 14" id="KW-0812">Transmembrane</keyword>
<dbReference type="EC" id="3.4.24.-" evidence="14"/>
<proteinExistence type="inferred from homology"/>
<keyword evidence="7 14" id="KW-0378">Hydrolase</keyword>
<evidence type="ECO:0000313" key="18">
    <source>
        <dbReference type="Proteomes" id="UP000245423"/>
    </source>
</evidence>
<feature type="binding site" evidence="14">
    <location>
        <position position="425"/>
    </location>
    <ligand>
        <name>Zn(2+)</name>
        <dbReference type="ChEBI" id="CHEBI:29105"/>
        <note>catalytic</note>
    </ligand>
</feature>
<comment type="similarity">
    <text evidence="2 14">In the C-terminal section; belongs to the peptidase M41 family.</text>
</comment>
<evidence type="ECO:0000256" key="15">
    <source>
        <dbReference type="RuleBase" id="RU003651"/>
    </source>
</evidence>
<comment type="similarity">
    <text evidence="13 14">In the central section; belongs to the AAA ATPase family.</text>
</comment>
<comment type="cofactor">
    <cofactor evidence="14">
        <name>Zn(2+)</name>
        <dbReference type="ChEBI" id="CHEBI:29105"/>
    </cofactor>
    <text evidence="14">Binds 1 zinc ion per subunit.</text>
</comment>
<evidence type="ECO:0000256" key="4">
    <source>
        <dbReference type="ARBA" id="ARBA00022692"/>
    </source>
</evidence>
<dbReference type="GO" id="GO:0006508">
    <property type="term" value="P:proteolysis"/>
    <property type="evidence" value="ECO:0007669"/>
    <property type="project" value="UniProtKB-KW"/>
</dbReference>
<dbReference type="GO" id="GO:0004222">
    <property type="term" value="F:metalloendopeptidase activity"/>
    <property type="evidence" value="ECO:0007669"/>
    <property type="project" value="InterPro"/>
</dbReference>
<dbReference type="Pfam" id="PF00004">
    <property type="entry name" value="AAA"/>
    <property type="match status" value="1"/>
</dbReference>
<dbReference type="OrthoDB" id="9809379at2"/>
<dbReference type="InterPro" id="IPR005936">
    <property type="entry name" value="FtsH"/>
</dbReference>
<dbReference type="RefSeq" id="WP_005584676.1">
    <property type="nucleotide sequence ID" value="NZ_LT669839.1"/>
</dbReference>
<dbReference type="Pfam" id="PF17862">
    <property type="entry name" value="AAA_lid_3"/>
    <property type="match status" value="1"/>
</dbReference>
<evidence type="ECO:0000259" key="16">
    <source>
        <dbReference type="SMART" id="SM00382"/>
    </source>
</evidence>
<dbReference type="Gene3D" id="3.40.50.300">
    <property type="entry name" value="P-loop containing nucleotide triphosphate hydrolases"/>
    <property type="match status" value="1"/>
</dbReference>
<evidence type="ECO:0000256" key="8">
    <source>
        <dbReference type="ARBA" id="ARBA00022833"/>
    </source>
</evidence>
<dbReference type="InterPro" id="IPR000642">
    <property type="entry name" value="Peptidase_M41"/>
</dbReference>
<dbReference type="InterPro" id="IPR041569">
    <property type="entry name" value="AAA_lid_3"/>
</dbReference>
<dbReference type="CDD" id="cd19501">
    <property type="entry name" value="RecA-like_FtsH"/>
    <property type="match status" value="1"/>
</dbReference>
<evidence type="ECO:0000256" key="2">
    <source>
        <dbReference type="ARBA" id="ARBA00010044"/>
    </source>
</evidence>
<feature type="binding site" evidence="14">
    <location>
        <begin position="203"/>
        <end position="210"/>
    </location>
    <ligand>
        <name>ATP</name>
        <dbReference type="ChEBI" id="CHEBI:30616"/>
    </ligand>
</feature>
<dbReference type="PROSITE" id="PS00674">
    <property type="entry name" value="AAA"/>
    <property type="match status" value="1"/>
</dbReference>
<dbReference type="EMBL" id="LT669839">
    <property type="protein sequence ID" value="SHD77712.1"/>
    <property type="molecule type" value="Genomic_DNA"/>
</dbReference>
<dbReference type="Gene3D" id="1.10.8.60">
    <property type="match status" value="1"/>
</dbReference>
<keyword evidence="3 14" id="KW-0645">Protease</keyword>
<evidence type="ECO:0000256" key="6">
    <source>
        <dbReference type="ARBA" id="ARBA00022741"/>
    </source>
</evidence>
<dbReference type="InterPro" id="IPR050928">
    <property type="entry name" value="ATP-dep_Zn_Metalloprotease"/>
</dbReference>
<dbReference type="PANTHER" id="PTHR43655:SF2">
    <property type="entry name" value="AFG3 LIKE MATRIX AAA PEPTIDASE SUBUNIT 2, ISOFORM A"/>
    <property type="match status" value="1"/>
</dbReference>
<comment type="subcellular location">
    <subcellularLocation>
        <location evidence="14">Cell membrane</location>
        <topology evidence="14">Multi-pass membrane protein</topology>
        <orientation evidence="14">Cytoplasmic side</orientation>
    </subcellularLocation>
    <subcellularLocation>
        <location evidence="1">Membrane</location>
    </subcellularLocation>
</comment>
<feature type="transmembrane region" description="Helical" evidence="14">
    <location>
        <begin position="12"/>
        <end position="30"/>
    </location>
</feature>
<keyword evidence="6 14" id="KW-0547">Nucleotide-binding</keyword>
<evidence type="ECO:0000256" key="11">
    <source>
        <dbReference type="ARBA" id="ARBA00023049"/>
    </source>
</evidence>
<dbReference type="InterPro" id="IPR003960">
    <property type="entry name" value="ATPase_AAA_CS"/>
</dbReference>
<evidence type="ECO:0000313" key="17">
    <source>
        <dbReference type="EMBL" id="SHD77712.1"/>
    </source>
</evidence>
<dbReference type="GO" id="GO:0005886">
    <property type="term" value="C:plasma membrane"/>
    <property type="evidence" value="ECO:0007669"/>
    <property type="project" value="UniProtKB-SubCell"/>
</dbReference>
<feature type="domain" description="AAA+ ATPase" evidence="16">
    <location>
        <begin position="195"/>
        <end position="334"/>
    </location>
</feature>
<evidence type="ECO:0000256" key="13">
    <source>
        <dbReference type="ARBA" id="ARBA00061570"/>
    </source>
</evidence>
<feature type="binding site" evidence="14">
    <location>
        <position position="502"/>
    </location>
    <ligand>
        <name>Zn(2+)</name>
        <dbReference type="ChEBI" id="CHEBI:29105"/>
        <note>catalytic</note>
    </ligand>
</feature>
<dbReference type="AlphaFoldDB" id="M1YW64"/>
<keyword evidence="14" id="KW-1003">Cell membrane</keyword>
<dbReference type="GO" id="GO:0016887">
    <property type="term" value="F:ATP hydrolysis activity"/>
    <property type="evidence" value="ECO:0007669"/>
    <property type="project" value="UniProtKB-UniRule"/>
</dbReference>